<feature type="transmembrane region" description="Helical" evidence="5">
    <location>
        <begin position="92"/>
        <end position="113"/>
    </location>
</feature>
<dbReference type="SMART" id="SM00369">
    <property type="entry name" value="LRR_TYP"/>
    <property type="match status" value="6"/>
</dbReference>
<evidence type="ECO:0000256" key="4">
    <source>
        <dbReference type="SAM" id="MobiDB-lite"/>
    </source>
</evidence>
<feature type="region of interest" description="Disordered" evidence="4">
    <location>
        <begin position="306"/>
        <end position="329"/>
    </location>
</feature>
<dbReference type="InterPro" id="IPR051848">
    <property type="entry name" value="PGIP"/>
</dbReference>
<reference evidence="6" key="1">
    <citation type="submission" date="2021-01" db="EMBL/GenBank/DDBJ databases">
        <authorList>
            <person name="Corre E."/>
            <person name="Pelletier E."/>
            <person name="Niang G."/>
            <person name="Scheremetjew M."/>
            <person name="Finn R."/>
            <person name="Kale V."/>
            <person name="Holt S."/>
            <person name="Cochrane G."/>
            <person name="Meng A."/>
            <person name="Brown T."/>
            <person name="Cohen L."/>
        </authorList>
    </citation>
    <scope>NUCLEOTIDE SEQUENCE</scope>
    <source>
        <strain evidence="6">10249 10 AB</strain>
    </source>
</reference>
<dbReference type="SUPFAM" id="SSF52058">
    <property type="entry name" value="L domain-like"/>
    <property type="match status" value="1"/>
</dbReference>
<keyword evidence="2" id="KW-0433">Leucine-rich repeat</keyword>
<evidence type="ECO:0000256" key="3">
    <source>
        <dbReference type="ARBA" id="ARBA00022737"/>
    </source>
</evidence>
<evidence type="ECO:0008006" key="7">
    <source>
        <dbReference type="Google" id="ProtNLM"/>
    </source>
</evidence>
<keyword evidence="5" id="KW-0472">Membrane</keyword>
<proteinExistence type="predicted"/>
<accession>A0A7S4AN16</accession>
<evidence type="ECO:0000256" key="1">
    <source>
        <dbReference type="ARBA" id="ARBA00004196"/>
    </source>
</evidence>
<dbReference type="Pfam" id="PF00560">
    <property type="entry name" value="LRR_1"/>
    <property type="match status" value="4"/>
</dbReference>
<evidence type="ECO:0000256" key="5">
    <source>
        <dbReference type="SAM" id="Phobius"/>
    </source>
</evidence>
<dbReference type="InterPro" id="IPR001611">
    <property type="entry name" value="Leu-rich_rpt"/>
</dbReference>
<dbReference type="Pfam" id="PF13516">
    <property type="entry name" value="LRR_6"/>
    <property type="match status" value="2"/>
</dbReference>
<keyword evidence="5" id="KW-0812">Transmembrane</keyword>
<sequence length="802" mass="86993">MNDNYDEENANANENDIVFEPEDYSNVICATVVAVSTSTAAPVSACASTSASTLTAECCLVPLGAATATATATNKDHQQDDTNKYHRRHARIIIGVLLITVAVLATGMALVVWKLGSLQKQEVTTTANNAKTKNAYKNTDNLSNTLPPTTSTTTVEDDGIAVLPIGFDSLNDYYDALLTMVLESVDNTSSTTTTAKKILDHYAWTNPRKAQFEALQFVAYHDGGLSGGGDMGHYNFHCDGHDHDDDHDDTRSKNRSGGVNSNGNVNINDNDNDNDNNCNGRSSHLLLQRLALLTLYYQTGGDYSWTTSSTRTTGSTRTSSSSNNKKRNDNECWITEGIDECFWDGVVCDDQHRVVELTLVDRNLLGVIPFEIWVWLPHLEVLNLSDNRLQGGLPHDVLWPTATVAIASTNNGHNDTTDMYTTTTYLPVLTRLDLSKNDLEGRGLPLNISHGLPSLRVLNLAENFLTGVLPLSLPSFASSSTGSSERTGTVLEQLYLGSNRFEGTLPFEEWFSDNSNDFYDNNENSNTNGSLRILDLSNNLLAGTIPVAIAQNPLFESLSLHSNRLLHGTIPVVAMAGGTYSGNANTGSDTSPNLVFGNTNLKELELSNCNLHGNATELLQQLLTLPRLERLVVTSNRLTGSLPSSTSIMPFGSGESASASAPVLEALSLGNNELTGTIPPELVGSWLTNLQYLQLFGNDLEGTIPRESFQPQQEQELETATTANNNNNYRQSQISVLWIHDNPKLVGTMPCPRDAADDASSAFYDFTADCAPFLADVSTSSSTSTSTSSTRRVDCPCCTRCY</sequence>
<evidence type="ECO:0000256" key="2">
    <source>
        <dbReference type="ARBA" id="ARBA00022614"/>
    </source>
</evidence>
<dbReference type="InterPro" id="IPR003591">
    <property type="entry name" value="Leu-rich_rpt_typical-subtyp"/>
</dbReference>
<dbReference type="InterPro" id="IPR032675">
    <property type="entry name" value="LRR_dom_sf"/>
</dbReference>
<dbReference type="Gene3D" id="3.80.10.10">
    <property type="entry name" value="Ribonuclease Inhibitor"/>
    <property type="match status" value="3"/>
</dbReference>
<organism evidence="6">
    <name type="scientific">Pseudo-nitzschia australis</name>
    <dbReference type="NCBI Taxonomy" id="44445"/>
    <lineage>
        <taxon>Eukaryota</taxon>
        <taxon>Sar</taxon>
        <taxon>Stramenopiles</taxon>
        <taxon>Ochrophyta</taxon>
        <taxon>Bacillariophyta</taxon>
        <taxon>Bacillariophyceae</taxon>
        <taxon>Bacillariophycidae</taxon>
        <taxon>Bacillariales</taxon>
        <taxon>Bacillariaceae</taxon>
        <taxon>Pseudo-nitzschia</taxon>
    </lineage>
</organism>
<feature type="compositionally biased region" description="Low complexity" evidence="4">
    <location>
        <begin position="306"/>
        <end position="322"/>
    </location>
</feature>
<gene>
    <name evidence="6" type="ORF">PAUS00366_LOCUS12889</name>
</gene>
<keyword evidence="3" id="KW-0677">Repeat</keyword>
<feature type="region of interest" description="Disordered" evidence="4">
    <location>
        <begin position="244"/>
        <end position="275"/>
    </location>
</feature>
<comment type="subcellular location">
    <subcellularLocation>
        <location evidence="1">Cell envelope</location>
    </subcellularLocation>
</comment>
<name>A0A7S4AN16_9STRA</name>
<protein>
    <recommendedName>
        <fullName evidence="7">Leucine-rich repeat-containing N-terminal plant-type domain-containing protein</fullName>
    </recommendedName>
</protein>
<evidence type="ECO:0000313" key="6">
    <source>
        <dbReference type="EMBL" id="CAE0720135.1"/>
    </source>
</evidence>
<dbReference type="AlphaFoldDB" id="A0A7S4AN16"/>
<dbReference type="PANTHER" id="PTHR48059:SF30">
    <property type="entry name" value="OS06G0587000 PROTEIN"/>
    <property type="match status" value="1"/>
</dbReference>
<keyword evidence="5" id="KW-1133">Transmembrane helix</keyword>
<dbReference type="PANTHER" id="PTHR48059">
    <property type="entry name" value="POLYGALACTURONASE INHIBITOR 1"/>
    <property type="match status" value="1"/>
</dbReference>
<dbReference type="EMBL" id="HBIX01017982">
    <property type="protein sequence ID" value="CAE0720135.1"/>
    <property type="molecule type" value="Transcribed_RNA"/>
</dbReference>
<feature type="compositionally biased region" description="Low complexity" evidence="4">
    <location>
        <begin position="255"/>
        <end position="275"/>
    </location>
</feature>